<dbReference type="AlphaFoldDB" id="A0A2J6PLI6"/>
<name>A0A2J6PLI6_9HELO</name>
<organism evidence="1 2">
    <name type="scientific">Hyaloscypha hepaticicola</name>
    <dbReference type="NCBI Taxonomy" id="2082293"/>
    <lineage>
        <taxon>Eukaryota</taxon>
        <taxon>Fungi</taxon>
        <taxon>Dikarya</taxon>
        <taxon>Ascomycota</taxon>
        <taxon>Pezizomycotina</taxon>
        <taxon>Leotiomycetes</taxon>
        <taxon>Helotiales</taxon>
        <taxon>Hyaloscyphaceae</taxon>
        <taxon>Hyaloscypha</taxon>
    </lineage>
</organism>
<dbReference type="Proteomes" id="UP000235672">
    <property type="component" value="Unassembled WGS sequence"/>
</dbReference>
<evidence type="ECO:0000313" key="2">
    <source>
        <dbReference type="Proteomes" id="UP000235672"/>
    </source>
</evidence>
<dbReference type="OrthoDB" id="5428863at2759"/>
<sequence>MYQLTTQLQDANGYCIGELNLNLTQTNFQEPKEQTQFELVVISAGEISGEVTVLKRRAHIEASDLHRIFLPDGFGWARVYFDFPLGNDFNVCVQQRIGLYHVLWIEWEDGIAYRRGLGRVLKEAWDRMATDEIDLVLG</sequence>
<gene>
    <name evidence="1" type="ORF">NA56DRAFT_754519</name>
</gene>
<protein>
    <submittedName>
        <fullName evidence="1">Uncharacterized protein</fullName>
    </submittedName>
</protein>
<reference evidence="1 2" key="1">
    <citation type="submission" date="2016-05" db="EMBL/GenBank/DDBJ databases">
        <title>A degradative enzymes factory behind the ericoid mycorrhizal symbiosis.</title>
        <authorList>
            <consortium name="DOE Joint Genome Institute"/>
            <person name="Martino E."/>
            <person name="Morin E."/>
            <person name="Grelet G."/>
            <person name="Kuo A."/>
            <person name="Kohler A."/>
            <person name="Daghino S."/>
            <person name="Barry K."/>
            <person name="Choi C."/>
            <person name="Cichocki N."/>
            <person name="Clum A."/>
            <person name="Copeland A."/>
            <person name="Hainaut M."/>
            <person name="Haridas S."/>
            <person name="Labutti K."/>
            <person name="Lindquist E."/>
            <person name="Lipzen A."/>
            <person name="Khouja H.-R."/>
            <person name="Murat C."/>
            <person name="Ohm R."/>
            <person name="Olson A."/>
            <person name="Spatafora J."/>
            <person name="Veneault-Fourrey C."/>
            <person name="Henrissat B."/>
            <person name="Grigoriev I."/>
            <person name="Martin F."/>
            <person name="Perotto S."/>
        </authorList>
    </citation>
    <scope>NUCLEOTIDE SEQUENCE [LARGE SCALE GENOMIC DNA]</scope>
    <source>
        <strain evidence="1 2">UAMH 7357</strain>
    </source>
</reference>
<keyword evidence="2" id="KW-1185">Reference proteome</keyword>
<evidence type="ECO:0000313" key="1">
    <source>
        <dbReference type="EMBL" id="PMD14869.1"/>
    </source>
</evidence>
<dbReference type="EMBL" id="KZ613518">
    <property type="protein sequence ID" value="PMD14869.1"/>
    <property type="molecule type" value="Genomic_DNA"/>
</dbReference>
<accession>A0A2J6PLI6</accession>
<proteinExistence type="predicted"/>